<dbReference type="SMART" id="SM00530">
    <property type="entry name" value="HTH_XRE"/>
    <property type="match status" value="1"/>
</dbReference>
<reference evidence="3 4" key="1">
    <citation type="submission" date="2018-11" db="EMBL/GenBank/DDBJ databases">
        <title>The Potential of Streptomyces as Biocontrol Agents against the Tomato grey mould, Botrytis cinerea (Gray mold) Frontiers in Microbiology.</title>
        <authorList>
            <person name="Li D."/>
        </authorList>
    </citation>
    <scope>NUCLEOTIDE SEQUENCE [LARGE SCALE GENOMIC DNA]</scope>
    <source>
        <strain evidence="3 4">NEAU-LD23</strain>
    </source>
</reference>
<dbReference type="Proteomes" id="UP000275401">
    <property type="component" value="Unassembled WGS sequence"/>
</dbReference>
<dbReference type="InterPro" id="IPR012349">
    <property type="entry name" value="Split_barrel_FMN-bd"/>
</dbReference>
<dbReference type="SUPFAM" id="SSF47413">
    <property type="entry name" value="lambda repressor-like DNA-binding domains"/>
    <property type="match status" value="1"/>
</dbReference>
<dbReference type="AlphaFoldDB" id="A0A3M8T4M4"/>
<dbReference type="Gene3D" id="1.10.260.40">
    <property type="entry name" value="lambda repressor-like DNA-binding domains"/>
    <property type="match status" value="1"/>
</dbReference>
<feature type="compositionally biased region" description="Polar residues" evidence="1">
    <location>
        <begin position="1"/>
        <end position="12"/>
    </location>
</feature>
<evidence type="ECO:0000259" key="2">
    <source>
        <dbReference type="PROSITE" id="PS50943"/>
    </source>
</evidence>
<dbReference type="Pfam" id="PF01381">
    <property type="entry name" value="HTH_3"/>
    <property type="match status" value="1"/>
</dbReference>
<keyword evidence="4" id="KW-1185">Reference proteome</keyword>
<dbReference type="SUPFAM" id="SSF50475">
    <property type="entry name" value="FMN-binding split barrel"/>
    <property type="match status" value="1"/>
</dbReference>
<proteinExistence type="predicted"/>
<gene>
    <name evidence="3" type="ORF">EEJ42_41630</name>
</gene>
<feature type="domain" description="HTH cro/C1-type" evidence="2">
    <location>
        <begin position="25"/>
        <end position="79"/>
    </location>
</feature>
<evidence type="ECO:0000313" key="3">
    <source>
        <dbReference type="EMBL" id="RNF88013.1"/>
    </source>
</evidence>
<dbReference type="InterPro" id="IPR010982">
    <property type="entry name" value="Lambda_DNA-bd_dom_sf"/>
</dbReference>
<dbReference type="RefSeq" id="WP_123107332.1">
    <property type="nucleotide sequence ID" value="NZ_RIBZ01000810.1"/>
</dbReference>
<protein>
    <submittedName>
        <fullName evidence="3">Helix-turn-helix domain-containing protein</fullName>
    </submittedName>
</protein>
<accession>A0A3M8T4M4</accession>
<sequence length="231" mass="24443">MSETSRTAQTGSRPIGGGGDLGRRVALRRQELGLSRADLAARAGTSPGYVRYVEEYPADPGAGVLLRLASALETSTAELRGGTAMSPPGLGRAAHHADLLELSPWECRERLATHGVGRVSVSTAPGPAIVPVNYSVVDDAVVFRTAPDATPAAAAGAEVAFEVDHIDEALSEGWSVLVVGRARRVTDPAAVRRLDDAAYTPPWPGGGRDLWLRIEPERITGRRIRVRGEPD</sequence>
<dbReference type="Gene3D" id="2.30.110.10">
    <property type="entry name" value="Electron Transport, Fmn-binding Protein, Chain A"/>
    <property type="match status" value="1"/>
</dbReference>
<organism evidence="3 4">
    <name type="scientific">Streptomyces botrytidirepellens</name>
    <dbReference type="NCBI Taxonomy" id="2486417"/>
    <lineage>
        <taxon>Bacteria</taxon>
        <taxon>Bacillati</taxon>
        <taxon>Actinomycetota</taxon>
        <taxon>Actinomycetes</taxon>
        <taxon>Kitasatosporales</taxon>
        <taxon>Streptomycetaceae</taxon>
        <taxon>Streptomyces</taxon>
    </lineage>
</organism>
<dbReference type="CDD" id="cd00093">
    <property type="entry name" value="HTH_XRE"/>
    <property type="match status" value="1"/>
</dbReference>
<comment type="caution">
    <text evidence="3">The sequence shown here is derived from an EMBL/GenBank/DDBJ whole genome shotgun (WGS) entry which is preliminary data.</text>
</comment>
<name>A0A3M8T4M4_9ACTN</name>
<dbReference type="GO" id="GO:0003677">
    <property type="term" value="F:DNA binding"/>
    <property type="evidence" value="ECO:0007669"/>
    <property type="project" value="InterPro"/>
</dbReference>
<dbReference type="EMBL" id="RIBZ01000810">
    <property type="protein sequence ID" value="RNF88013.1"/>
    <property type="molecule type" value="Genomic_DNA"/>
</dbReference>
<dbReference type="Pfam" id="PF12900">
    <property type="entry name" value="Pyridox_ox_2"/>
    <property type="match status" value="1"/>
</dbReference>
<evidence type="ECO:0000256" key="1">
    <source>
        <dbReference type="SAM" id="MobiDB-lite"/>
    </source>
</evidence>
<dbReference type="PROSITE" id="PS50943">
    <property type="entry name" value="HTH_CROC1"/>
    <property type="match status" value="1"/>
</dbReference>
<evidence type="ECO:0000313" key="4">
    <source>
        <dbReference type="Proteomes" id="UP000275401"/>
    </source>
</evidence>
<feature type="region of interest" description="Disordered" evidence="1">
    <location>
        <begin position="1"/>
        <end position="22"/>
    </location>
</feature>
<dbReference type="InterPro" id="IPR001387">
    <property type="entry name" value="Cro/C1-type_HTH"/>
</dbReference>
<dbReference type="InterPro" id="IPR024747">
    <property type="entry name" value="Pyridox_Oxase-rel"/>
</dbReference>